<keyword evidence="11" id="KW-1185">Reference proteome</keyword>
<keyword evidence="4 9" id="KW-1133">Transmembrane helix</keyword>
<dbReference type="PANTHER" id="PTHR23037">
    <property type="entry name" value="CYTOKINE RECEPTOR"/>
    <property type="match status" value="1"/>
</dbReference>
<evidence type="ECO:0000256" key="8">
    <source>
        <dbReference type="SAM" id="MobiDB-lite"/>
    </source>
</evidence>
<evidence type="ECO:0000256" key="2">
    <source>
        <dbReference type="ARBA" id="ARBA00022692"/>
    </source>
</evidence>
<keyword evidence="7" id="KW-0675">Receptor</keyword>
<reference evidence="10" key="1">
    <citation type="submission" date="2023-05" db="EMBL/GenBank/DDBJ databases">
        <authorList>
            <person name="Stuckert A."/>
        </authorList>
    </citation>
    <scope>NUCLEOTIDE SEQUENCE</scope>
</reference>
<protein>
    <submittedName>
        <fullName evidence="10">Uncharacterized protein</fullName>
    </submittedName>
</protein>
<dbReference type="InterPro" id="IPR036116">
    <property type="entry name" value="FN3_sf"/>
</dbReference>
<evidence type="ECO:0000313" key="10">
    <source>
        <dbReference type="EMBL" id="CAI9570289.1"/>
    </source>
</evidence>
<keyword evidence="5 9" id="KW-0472">Membrane</keyword>
<evidence type="ECO:0000256" key="6">
    <source>
        <dbReference type="ARBA" id="ARBA00023157"/>
    </source>
</evidence>
<keyword evidence="3" id="KW-0732">Signal</keyword>
<name>A0ABN9DEC8_9NEOB</name>
<feature type="non-terminal residue" evidence="10">
    <location>
        <position position="1"/>
    </location>
</feature>
<evidence type="ECO:0000256" key="7">
    <source>
        <dbReference type="ARBA" id="ARBA00023170"/>
    </source>
</evidence>
<organism evidence="10 11">
    <name type="scientific">Staurois parvus</name>
    <dbReference type="NCBI Taxonomy" id="386267"/>
    <lineage>
        <taxon>Eukaryota</taxon>
        <taxon>Metazoa</taxon>
        <taxon>Chordata</taxon>
        <taxon>Craniata</taxon>
        <taxon>Vertebrata</taxon>
        <taxon>Euteleostomi</taxon>
        <taxon>Amphibia</taxon>
        <taxon>Batrachia</taxon>
        <taxon>Anura</taxon>
        <taxon>Neobatrachia</taxon>
        <taxon>Ranoidea</taxon>
        <taxon>Ranidae</taxon>
        <taxon>Staurois</taxon>
    </lineage>
</organism>
<dbReference type="Proteomes" id="UP001162483">
    <property type="component" value="Unassembled WGS sequence"/>
</dbReference>
<feature type="transmembrane region" description="Helical" evidence="9">
    <location>
        <begin position="169"/>
        <end position="191"/>
    </location>
</feature>
<evidence type="ECO:0000256" key="3">
    <source>
        <dbReference type="ARBA" id="ARBA00022729"/>
    </source>
</evidence>
<evidence type="ECO:0000313" key="11">
    <source>
        <dbReference type="Proteomes" id="UP001162483"/>
    </source>
</evidence>
<accession>A0ABN9DEC8</accession>
<evidence type="ECO:0000256" key="9">
    <source>
        <dbReference type="SAM" id="Phobius"/>
    </source>
</evidence>
<dbReference type="SUPFAM" id="SSF49265">
    <property type="entry name" value="Fibronectin type III"/>
    <property type="match status" value="1"/>
</dbReference>
<evidence type="ECO:0000256" key="4">
    <source>
        <dbReference type="ARBA" id="ARBA00022989"/>
    </source>
</evidence>
<comment type="caution">
    <text evidence="10">The sequence shown here is derived from an EMBL/GenBank/DDBJ whole genome shotgun (WGS) entry which is preliminary data.</text>
</comment>
<evidence type="ECO:0000256" key="5">
    <source>
        <dbReference type="ARBA" id="ARBA00023136"/>
    </source>
</evidence>
<dbReference type="Gene3D" id="2.60.40.10">
    <property type="entry name" value="Immunoglobulins"/>
    <property type="match status" value="1"/>
</dbReference>
<keyword evidence="2 9" id="KW-0812">Transmembrane</keyword>
<gene>
    <name evidence="10" type="ORF">SPARVUS_LOCUS7079212</name>
</gene>
<comment type="subcellular location">
    <subcellularLocation>
        <location evidence="1">Membrane</location>
        <topology evidence="1">Single-pass membrane protein</topology>
    </subcellularLocation>
</comment>
<sequence>VSCNLTTVKASEDSWWHLCHFPEDHFSLFSVKPFVISVWDNQSNTTLYWRNLSPERVVYVEPPINIKVMEQRSPMGLLISFWNQVKDNNLKDCMMYQVSYTSPKEKNLKTFNKYKVDSEDGLVPIFLDDIQRDTEYTINVRMRADSPHDGYWSAWVVTTYHTSSGFDQIHIVLFIFAGAVVLTAICVVVVYQKSFLKSKMWPDIPTPEHHFKELYSTHKGNFKTWLGHTDSYLMWISRNIFHEGPITTLEVLSESPNAPQSLLLPVPLPPKDSYVALDENILPPLMSRMVSQRQDDVLRAQSIPADDGKIIRREGKPQETEESPMEPEEIRQLTTAEEPATYGTEIMTIKGLPSCRTILREDSLHSEEGKHSPASSFEYTVLETCDGLLTPRTRSIPLSPASEICLPYDV</sequence>
<feature type="region of interest" description="Disordered" evidence="8">
    <location>
        <begin position="312"/>
        <end position="331"/>
    </location>
</feature>
<keyword evidence="6" id="KW-1015">Disulfide bond</keyword>
<dbReference type="InterPro" id="IPR013783">
    <property type="entry name" value="Ig-like_fold"/>
</dbReference>
<proteinExistence type="predicted"/>
<dbReference type="EMBL" id="CATNWA010014307">
    <property type="protein sequence ID" value="CAI9570289.1"/>
    <property type="molecule type" value="Genomic_DNA"/>
</dbReference>
<dbReference type="PANTHER" id="PTHR23037:SF28">
    <property type="entry name" value="ERYTHROPOIETIN RECEPTOR"/>
    <property type="match status" value="1"/>
</dbReference>
<evidence type="ECO:0000256" key="1">
    <source>
        <dbReference type="ARBA" id="ARBA00004167"/>
    </source>
</evidence>